<comment type="pathway">
    <text evidence="8 9">Carbohydrate biosynthesis; gluconeogenesis.</text>
</comment>
<dbReference type="PANTHER" id="PTHR21139">
    <property type="entry name" value="TRIOSEPHOSPHATE ISOMERASE"/>
    <property type="match status" value="1"/>
</dbReference>
<feature type="binding site" evidence="8">
    <location>
        <begin position="9"/>
        <end position="11"/>
    </location>
    <ligand>
        <name>substrate</name>
    </ligand>
</feature>
<dbReference type="PROSITE" id="PS51440">
    <property type="entry name" value="TIM_2"/>
    <property type="match status" value="1"/>
</dbReference>
<accession>A0A1A8XEI8</accession>
<dbReference type="GO" id="GO:0005829">
    <property type="term" value="C:cytosol"/>
    <property type="evidence" value="ECO:0007669"/>
    <property type="project" value="TreeGrafter"/>
</dbReference>
<keyword evidence="7 8" id="KW-0413">Isomerase</keyword>
<comment type="similarity">
    <text evidence="3 8 9">Belongs to the triosephosphate isomerase family.</text>
</comment>
<evidence type="ECO:0000313" key="11">
    <source>
        <dbReference type="Proteomes" id="UP000199169"/>
    </source>
</evidence>
<comment type="pathway">
    <text evidence="2">Carbohydrate metabolism; erythritol degradation.</text>
</comment>
<evidence type="ECO:0000313" key="10">
    <source>
        <dbReference type="EMBL" id="SBT03590.1"/>
    </source>
</evidence>
<proteinExistence type="inferred from homology"/>
<dbReference type="Gene3D" id="3.20.20.70">
    <property type="entry name" value="Aldolase class I"/>
    <property type="match status" value="1"/>
</dbReference>
<comment type="subcellular location">
    <subcellularLocation>
        <location evidence="8 9">Cytoplasm</location>
    </subcellularLocation>
</comment>
<name>A0A1A8XEI8_9PROT</name>
<evidence type="ECO:0000256" key="5">
    <source>
        <dbReference type="ARBA" id="ARBA00022490"/>
    </source>
</evidence>
<feature type="binding site" evidence="8">
    <location>
        <position position="213"/>
    </location>
    <ligand>
        <name>substrate</name>
    </ligand>
</feature>
<dbReference type="InterPro" id="IPR020861">
    <property type="entry name" value="Triosephosphate_isomerase_AS"/>
</dbReference>
<comment type="subunit">
    <text evidence="8 9">Homodimer.</text>
</comment>
<dbReference type="GO" id="GO:0006096">
    <property type="term" value="P:glycolytic process"/>
    <property type="evidence" value="ECO:0007669"/>
    <property type="project" value="UniProtKB-UniRule"/>
</dbReference>
<organism evidence="10 11">
    <name type="scientific">Candidatus Accumulibacter aalborgensis</name>
    <dbReference type="NCBI Taxonomy" id="1860102"/>
    <lineage>
        <taxon>Bacteria</taxon>
        <taxon>Pseudomonadati</taxon>
        <taxon>Pseudomonadota</taxon>
        <taxon>Betaproteobacteria</taxon>
        <taxon>Candidatus Accumulibacter</taxon>
    </lineage>
</organism>
<feature type="active site" description="Electrophile" evidence="8">
    <location>
        <position position="95"/>
    </location>
</feature>
<keyword evidence="6 8" id="KW-0324">Glycolysis</keyword>
<dbReference type="InterPro" id="IPR000652">
    <property type="entry name" value="Triosephosphate_isomerase"/>
</dbReference>
<dbReference type="SUPFAM" id="SSF51351">
    <property type="entry name" value="Triosephosphate isomerase (TIM)"/>
    <property type="match status" value="1"/>
</dbReference>
<sequence length="255" mass="26758">MRKIVIAGNWKMNKTVAESVKLATDVVAAARDIKNVVVAIAPTCLALAKVAEVVKGTNVKLAAQDVHWENQGAFTGKVSADMLKEIGVDFVIIGHSEQRTYFGETDQTVNKKVKKVLSLDMGPIVCIGETLAERKGGQLETVLTTQVNGAYDGLSADDALRTVVAYEPVWAIGTGVTATDEEAQQAHAFVRGLLANLYGDSVAQSISIQYGGSMKPENAAGLLAQKDIDGGLIGGAALKADSFLGIVTPGESVSK</sequence>
<comment type="pathway">
    <text evidence="1 8 9">Carbohydrate degradation; glycolysis; D-glyceraldehyde 3-phosphate from glycerone phosphate: step 1/1.</text>
</comment>
<dbReference type="RefSeq" id="WP_186405532.1">
    <property type="nucleotide sequence ID" value="NZ_FLQX01000010.1"/>
</dbReference>
<dbReference type="EC" id="5.3.1.1" evidence="8 9"/>
<dbReference type="FunFam" id="3.20.20.70:FF:000016">
    <property type="entry name" value="Triosephosphate isomerase"/>
    <property type="match status" value="1"/>
</dbReference>
<dbReference type="Pfam" id="PF00121">
    <property type="entry name" value="TIM"/>
    <property type="match status" value="1"/>
</dbReference>
<evidence type="ECO:0000256" key="9">
    <source>
        <dbReference type="RuleBase" id="RU363013"/>
    </source>
</evidence>
<evidence type="ECO:0000256" key="1">
    <source>
        <dbReference type="ARBA" id="ARBA00004680"/>
    </source>
</evidence>
<dbReference type="CDD" id="cd00311">
    <property type="entry name" value="TIM"/>
    <property type="match status" value="1"/>
</dbReference>
<dbReference type="NCBIfam" id="TIGR00419">
    <property type="entry name" value="tim"/>
    <property type="match status" value="1"/>
</dbReference>
<dbReference type="InterPro" id="IPR022896">
    <property type="entry name" value="TrioseP_Isoase_bac/euk"/>
</dbReference>
<dbReference type="InterPro" id="IPR013785">
    <property type="entry name" value="Aldolase_TIM"/>
</dbReference>
<dbReference type="STRING" id="1860102.ACCAA_1070021"/>
<dbReference type="UniPathway" id="UPA00138"/>
<dbReference type="AlphaFoldDB" id="A0A1A8XEI8"/>
<dbReference type="Proteomes" id="UP000199169">
    <property type="component" value="Unassembled WGS sequence"/>
</dbReference>
<dbReference type="GO" id="GO:0046166">
    <property type="term" value="P:glyceraldehyde-3-phosphate biosynthetic process"/>
    <property type="evidence" value="ECO:0007669"/>
    <property type="project" value="TreeGrafter"/>
</dbReference>
<keyword evidence="5 8" id="KW-0963">Cytoplasm</keyword>
<dbReference type="UniPathway" id="UPA00109">
    <property type="reaction ID" value="UER00189"/>
</dbReference>
<dbReference type="GO" id="GO:0006094">
    <property type="term" value="P:gluconeogenesis"/>
    <property type="evidence" value="ECO:0007669"/>
    <property type="project" value="UniProtKB-UniRule"/>
</dbReference>
<dbReference type="GO" id="GO:0004807">
    <property type="term" value="F:triose-phosphate isomerase activity"/>
    <property type="evidence" value="ECO:0007669"/>
    <property type="project" value="UniProtKB-UniRule"/>
</dbReference>
<feature type="binding site" evidence="8">
    <location>
        <position position="173"/>
    </location>
    <ligand>
        <name>substrate</name>
    </ligand>
</feature>
<dbReference type="GO" id="GO:0019563">
    <property type="term" value="P:glycerol catabolic process"/>
    <property type="evidence" value="ECO:0007669"/>
    <property type="project" value="TreeGrafter"/>
</dbReference>
<feature type="active site" description="Proton acceptor" evidence="8">
    <location>
        <position position="167"/>
    </location>
</feature>
<dbReference type="HAMAP" id="MF_00147_B">
    <property type="entry name" value="TIM_B"/>
    <property type="match status" value="1"/>
</dbReference>
<dbReference type="PANTHER" id="PTHR21139:SF42">
    <property type="entry name" value="TRIOSEPHOSPHATE ISOMERASE"/>
    <property type="match status" value="1"/>
</dbReference>
<evidence type="ECO:0000256" key="4">
    <source>
        <dbReference type="ARBA" id="ARBA00022432"/>
    </source>
</evidence>
<keyword evidence="11" id="KW-1185">Reference proteome</keyword>
<gene>
    <name evidence="8 10" type="primary">tpiA</name>
    <name evidence="10" type="ORF">ACCAA_1070021</name>
</gene>
<evidence type="ECO:0000256" key="2">
    <source>
        <dbReference type="ARBA" id="ARBA00004939"/>
    </source>
</evidence>
<evidence type="ECO:0000256" key="3">
    <source>
        <dbReference type="ARBA" id="ARBA00007422"/>
    </source>
</evidence>
<comment type="catalytic activity">
    <reaction evidence="8 9">
        <text>D-glyceraldehyde 3-phosphate = dihydroxyacetone phosphate</text>
        <dbReference type="Rhea" id="RHEA:18585"/>
        <dbReference type="ChEBI" id="CHEBI:57642"/>
        <dbReference type="ChEBI" id="CHEBI:59776"/>
        <dbReference type="EC" id="5.3.1.1"/>
    </reaction>
</comment>
<reference evidence="10 11" key="1">
    <citation type="submission" date="2016-06" db="EMBL/GenBank/DDBJ databases">
        <authorList>
            <person name="Kjaerup R.B."/>
            <person name="Dalgaard T.S."/>
            <person name="Juul-Madsen H.R."/>
        </authorList>
    </citation>
    <scope>NUCLEOTIDE SEQUENCE [LARGE SCALE GENOMIC DNA]</scope>
    <source>
        <strain evidence="10">3</strain>
    </source>
</reference>
<evidence type="ECO:0000256" key="7">
    <source>
        <dbReference type="ARBA" id="ARBA00023235"/>
    </source>
</evidence>
<dbReference type="EMBL" id="FLQX01000010">
    <property type="protein sequence ID" value="SBT03590.1"/>
    <property type="molecule type" value="Genomic_DNA"/>
</dbReference>
<protein>
    <recommendedName>
        <fullName evidence="8 9">Triosephosphate isomerase</fullName>
        <shortName evidence="8">TIM</shortName>
        <shortName evidence="8">TPI</shortName>
        <ecNumber evidence="8 9">5.3.1.1</ecNumber>
    </recommendedName>
    <alternativeName>
        <fullName evidence="8">Triose-phosphate isomerase</fullName>
    </alternativeName>
</protein>
<evidence type="ECO:0000256" key="8">
    <source>
        <dbReference type="HAMAP-Rule" id="MF_00147"/>
    </source>
</evidence>
<comment type="function">
    <text evidence="8">Involved in the gluconeogenesis. Catalyzes stereospecifically the conversion of dihydroxyacetone phosphate (DHAP) to D-glyceraldehyde-3-phosphate (G3P).</text>
</comment>
<keyword evidence="4 8" id="KW-0312">Gluconeogenesis</keyword>
<evidence type="ECO:0000256" key="6">
    <source>
        <dbReference type="ARBA" id="ARBA00023152"/>
    </source>
</evidence>
<dbReference type="PROSITE" id="PS00171">
    <property type="entry name" value="TIM_1"/>
    <property type="match status" value="1"/>
</dbReference>
<feature type="binding site" evidence="8">
    <location>
        <begin position="234"/>
        <end position="235"/>
    </location>
    <ligand>
        <name>substrate</name>
    </ligand>
</feature>
<dbReference type="InterPro" id="IPR035990">
    <property type="entry name" value="TIM_sf"/>
</dbReference>